<comment type="caution">
    <text evidence="2">The sequence shown here is derived from an EMBL/GenBank/DDBJ whole genome shotgun (WGS) entry which is preliminary data.</text>
</comment>
<sequence>MEGKRARLESRGLKPMREIEGQEENRHQRRKRLPAMEIGERRGRKEEGEEP</sequence>
<dbReference type="EMBL" id="BPVZ01000385">
    <property type="protein sequence ID" value="GKV50669.1"/>
    <property type="molecule type" value="Genomic_DNA"/>
</dbReference>
<organism evidence="2 3">
    <name type="scientific">Rubroshorea leprosula</name>
    <dbReference type="NCBI Taxonomy" id="152421"/>
    <lineage>
        <taxon>Eukaryota</taxon>
        <taxon>Viridiplantae</taxon>
        <taxon>Streptophyta</taxon>
        <taxon>Embryophyta</taxon>
        <taxon>Tracheophyta</taxon>
        <taxon>Spermatophyta</taxon>
        <taxon>Magnoliopsida</taxon>
        <taxon>eudicotyledons</taxon>
        <taxon>Gunneridae</taxon>
        <taxon>Pentapetalae</taxon>
        <taxon>rosids</taxon>
        <taxon>malvids</taxon>
        <taxon>Malvales</taxon>
        <taxon>Dipterocarpaceae</taxon>
        <taxon>Rubroshorea</taxon>
    </lineage>
</organism>
<evidence type="ECO:0000256" key="1">
    <source>
        <dbReference type="SAM" id="MobiDB-lite"/>
    </source>
</evidence>
<feature type="compositionally biased region" description="Basic and acidic residues" evidence="1">
    <location>
        <begin position="1"/>
        <end position="26"/>
    </location>
</feature>
<evidence type="ECO:0000313" key="3">
    <source>
        <dbReference type="Proteomes" id="UP001054252"/>
    </source>
</evidence>
<feature type="compositionally biased region" description="Basic and acidic residues" evidence="1">
    <location>
        <begin position="38"/>
        <end position="51"/>
    </location>
</feature>
<evidence type="ECO:0000313" key="2">
    <source>
        <dbReference type="EMBL" id="GKV50669.1"/>
    </source>
</evidence>
<name>A0AAV5MNH8_9ROSI</name>
<accession>A0AAV5MNH8</accession>
<proteinExistence type="predicted"/>
<protein>
    <submittedName>
        <fullName evidence="2">Uncharacterized protein</fullName>
    </submittedName>
</protein>
<gene>
    <name evidence="2" type="ORF">SLEP1_g57367</name>
</gene>
<keyword evidence="3" id="KW-1185">Reference proteome</keyword>
<reference evidence="2 3" key="1">
    <citation type="journal article" date="2021" name="Commun. Biol.">
        <title>The genome of Shorea leprosula (Dipterocarpaceae) highlights the ecological relevance of drought in aseasonal tropical rainforests.</title>
        <authorList>
            <person name="Ng K.K.S."/>
            <person name="Kobayashi M.J."/>
            <person name="Fawcett J.A."/>
            <person name="Hatakeyama M."/>
            <person name="Paape T."/>
            <person name="Ng C.H."/>
            <person name="Ang C.C."/>
            <person name="Tnah L.H."/>
            <person name="Lee C.T."/>
            <person name="Nishiyama T."/>
            <person name="Sese J."/>
            <person name="O'Brien M.J."/>
            <person name="Copetti D."/>
            <person name="Mohd Noor M.I."/>
            <person name="Ong R.C."/>
            <person name="Putra M."/>
            <person name="Sireger I.Z."/>
            <person name="Indrioko S."/>
            <person name="Kosugi Y."/>
            <person name="Izuno A."/>
            <person name="Isagi Y."/>
            <person name="Lee S.L."/>
            <person name="Shimizu K.K."/>
        </authorList>
    </citation>
    <scope>NUCLEOTIDE SEQUENCE [LARGE SCALE GENOMIC DNA]</scope>
    <source>
        <strain evidence="2">214</strain>
    </source>
</reference>
<dbReference type="Proteomes" id="UP001054252">
    <property type="component" value="Unassembled WGS sequence"/>
</dbReference>
<dbReference type="AlphaFoldDB" id="A0AAV5MNH8"/>
<feature type="region of interest" description="Disordered" evidence="1">
    <location>
        <begin position="1"/>
        <end position="51"/>
    </location>
</feature>